<dbReference type="AlphaFoldDB" id="A0A9P4M6J0"/>
<dbReference type="PANTHER" id="PTHR47667:SF1">
    <property type="entry name" value="REGULATOR OF TY1 TRANSPOSITION PROTEIN 107"/>
    <property type="match status" value="1"/>
</dbReference>
<dbReference type="Pfam" id="PF12738">
    <property type="entry name" value="PTCB-BRCT"/>
    <property type="match status" value="2"/>
</dbReference>
<feature type="compositionally biased region" description="Basic and acidic residues" evidence="1">
    <location>
        <begin position="784"/>
        <end position="794"/>
    </location>
</feature>
<proteinExistence type="predicted"/>
<evidence type="ECO:0000256" key="1">
    <source>
        <dbReference type="SAM" id="MobiDB-lite"/>
    </source>
</evidence>
<dbReference type="Gene3D" id="3.40.50.10190">
    <property type="entry name" value="BRCT domain"/>
    <property type="match status" value="6"/>
</dbReference>
<feature type="domain" description="BRCT" evidence="2">
    <location>
        <begin position="10"/>
        <end position="109"/>
    </location>
</feature>
<dbReference type="EMBL" id="ML978133">
    <property type="protein sequence ID" value="KAF2094884.1"/>
    <property type="molecule type" value="Genomic_DNA"/>
</dbReference>
<dbReference type="GO" id="GO:1990683">
    <property type="term" value="P:DNA double-strand break attachment to nuclear envelope"/>
    <property type="evidence" value="ECO:0007669"/>
    <property type="project" value="TreeGrafter"/>
</dbReference>
<feature type="domain" description="BRCT" evidence="2">
    <location>
        <begin position="110"/>
        <end position="200"/>
    </location>
</feature>
<feature type="compositionally biased region" description="Basic and acidic residues" evidence="1">
    <location>
        <begin position="570"/>
        <end position="588"/>
    </location>
</feature>
<dbReference type="Proteomes" id="UP000799772">
    <property type="component" value="Unassembled WGS sequence"/>
</dbReference>
<keyword evidence="4" id="KW-1185">Reference proteome</keyword>
<dbReference type="OrthoDB" id="342264at2759"/>
<dbReference type="CDD" id="cd17743">
    <property type="entry name" value="BRCT_BRC1_like_rpt5"/>
    <property type="match status" value="1"/>
</dbReference>
<dbReference type="CDD" id="cd18438">
    <property type="entry name" value="BRCT_BRC1_like_rpt4"/>
    <property type="match status" value="1"/>
</dbReference>
<dbReference type="CDD" id="cd18437">
    <property type="entry name" value="BRCT_BRC1_like_rpt3"/>
    <property type="match status" value="1"/>
</dbReference>
<feature type="region of interest" description="Disordered" evidence="1">
    <location>
        <begin position="781"/>
        <end position="804"/>
    </location>
</feature>
<feature type="compositionally biased region" description="Acidic residues" evidence="1">
    <location>
        <begin position="589"/>
        <end position="601"/>
    </location>
</feature>
<dbReference type="InterPro" id="IPR053036">
    <property type="entry name" value="CellCycle_DNARepair_Reg"/>
</dbReference>
<name>A0A9P4M6J0_9PEZI</name>
<dbReference type="GO" id="GO:0006302">
    <property type="term" value="P:double-strand break repair"/>
    <property type="evidence" value="ECO:0007669"/>
    <property type="project" value="TreeGrafter"/>
</dbReference>
<feature type="domain" description="BRCT" evidence="2">
    <location>
        <begin position="245"/>
        <end position="319"/>
    </location>
</feature>
<sequence>MGEDLDITVNEGPLFEGVYFTIIPSPSFKGDYEQKIFRELTNHGAEHVALNPRTGCISNMQKTTHIISATSDFADYSAALEKMKHVVKPSWVETCVEKGKTTNPRQFSPDPCMIFSDIVLTCADIPEGDVEAIQGGLIALGGLCSGPLTKTVTHIVALSMDNEMCSMAKKKNLKCKIVLPHWFDDCLKLKRKIDERPYLLPDPELLRKDPSPMKHNLVSYDDIQGATDPSPREVPDNSTSKDERTKIDVFKGKKIMISADLDIRDRLLKTLEHLVKSGGGSIVNRLDRATVYICKYRDSYDFASAYKSGKEIGNLSWLYYLNAHNTWTSPTKRLLHYPMPRHGIPGFEDMRISISNYTGEARIYLESLVNAAGGQFTKTMKQENTHLITAHMNSEKCEAAREWNIHIVNHLWLEESYAKCEMQTMTNPRYTTFPSRTNLGEVIGQTQIDLGAIQDQLGENPQLLLETNMMDVDQDESEPVLDDGGPMDPPSPAATATRRQKLKKSKTDNVTRTPAAPRFVEGKENETPSTTGSRRAKERAISHLHDAAKDIAQYEKESKRVGGVTHGRPRSSDGPKTKEVDSKKRQTPDDEDDDEDEEPLEDVVRKKGAKRAKTTVVKEKRPPIGERLMVTKYEKWLEKPQQEAADRNKLRNLGIHITESPADCTILCAPRIVRTRKFVTALATAPRVVSTDWLDSCLRNNKIPAPKAHLLLDRIEEGRLGIKIDQTLERAKKNNRKLLRGWQIFCTEGVTGGWETYKDIIEANGGMCNLYKGRSSMTASKRSFTRETQEDKSVADNQGEDEGDTLYLISGEGKKDKELWSKFKELAKKEDMVPRIVKGDWLLHVAMNQKVVDTGKNNLD</sequence>
<organism evidence="3 4">
    <name type="scientific">Rhizodiscina lignyota</name>
    <dbReference type="NCBI Taxonomy" id="1504668"/>
    <lineage>
        <taxon>Eukaryota</taxon>
        <taxon>Fungi</taxon>
        <taxon>Dikarya</taxon>
        <taxon>Ascomycota</taxon>
        <taxon>Pezizomycotina</taxon>
        <taxon>Dothideomycetes</taxon>
        <taxon>Pleosporomycetidae</taxon>
        <taxon>Aulographales</taxon>
        <taxon>Rhizodiscinaceae</taxon>
        <taxon>Rhizodiscina</taxon>
    </lineage>
</organism>
<feature type="compositionally biased region" description="Basic and acidic residues" evidence="1">
    <location>
        <begin position="230"/>
        <end position="243"/>
    </location>
</feature>
<dbReference type="GO" id="GO:0005634">
    <property type="term" value="C:nucleus"/>
    <property type="evidence" value="ECO:0007669"/>
    <property type="project" value="TreeGrafter"/>
</dbReference>
<feature type="domain" description="BRCT" evidence="2">
    <location>
        <begin position="674"/>
        <end position="711"/>
    </location>
</feature>
<evidence type="ECO:0000259" key="2">
    <source>
        <dbReference type="PROSITE" id="PS50172"/>
    </source>
</evidence>
<dbReference type="PROSITE" id="PS50172">
    <property type="entry name" value="BRCT"/>
    <property type="match status" value="5"/>
</dbReference>
<dbReference type="PANTHER" id="PTHR47667">
    <property type="entry name" value="REGULATOR OF TY1 TRANSPOSITION PROTEIN 107"/>
    <property type="match status" value="1"/>
</dbReference>
<gene>
    <name evidence="3" type="ORF">NA57DRAFT_60290</name>
</gene>
<feature type="region of interest" description="Disordered" evidence="1">
    <location>
        <begin position="557"/>
        <end position="616"/>
    </location>
</feature>
<feature type="region of interest" description="Disordered" evidence="1">
    <location>
        <begin position="221"/>
        <end position="243"/>
    </location>
</feature>
<evidence type="ECO:0000313" key="3">
    <source>
        <dbReference type="EMBL" id="KAF2094884.1"/>
    </source>
</evidence>
<accession>A0A9P4M6J0</accession>
<dbReference type="GO" id="GO:0035361">
    <property type="term" value="C:Cul8-RING ubiquitin ligase complex"/>
    <property type="evidence" value="ECO:0007669"/>
    <property type="project" value="TreeGrafter"/>
</dbReference>
<comment type="caution">
    <text evidence="3">The sequence shown here is derived from an EMBL/GenBank/DDBJ whole genome shotgun (WGS) entry which is preliminary data.</text>
</comment>
<feature type="region of interest" description="Disordered" evidence="1">
    <location>
        <begin position="475"/>
        <end position="538"/>
    </location>
</feature>
<dbReference type="Pfam" id="PF16770">
    <property type="entry name" value="RTT107_BRCT_5"/>
    <property type="match status" value="1"/>
</dbReference>
<dbReference type="CDD" id="cd18436">
    <property type="entry name" value="BRCT_BRC1_like_rpt2"/>
    <property type="match status" value="1"/>
</dbReference>
<protein>
    <recommendedName>
        <fullName evidence="2">BRCT domain-containing protein</fullName>
    </recommendedName>
</protein>
<reference evidence="3" key="1">
    <citation type="journal article" date="2020" name="Stud. Mycol.">
        <title>101 Dothideomycetes genomes: a test case for predicting lifestyles and emergence of pathogens.</title>
        <authorList>
            <person name="Haridas S."/>
            <person name="Albert R."/>
            <person name="Binder M."/>
            <person name="Bloem J."/>
            <person name="Labutti K."/>
            <person name="Salamov A."/>
            <person name="Andreopoulos B."/>
            <person name="Baker S."/>
            <person name="Barry K."/>
            <person name="Bills G."/>
            <person name="Bluhm B."/>
            <person name="Cannon C."/>
            <person name="Castanera R."/>
            <person name="Culley D."/>
            <person name="Daum C."/>
            <person name="Ezra D."/>
            <person name="Gonzalez J."/>
            <person name="Henrissat B."/>
            <person name="Kuo A."/>
            <person name="Liang C."/>
            <person name="Lipzen A."/>
            <person name="Lutzoni F."/>
            <person name="Magnuson J."/>
            <person name="Mondo S."/>
            <person name="Nolan M."/>
            <person name="Ohm R."/>
            <person name="Pangilinan J."/>
            <person name="Park H.-J."/>
            <person name="Ramirez L."/>
            <person name="Alfaro M."/>
            <person name="Sun H."/>
            <person name="Tritt A."/>
            <person name="Yoshinaga Y."/>
            <person name="Zwiers L.-H."/>
            <person name="Turgeon B."/>
            <person name="Goodwin S."/>
            <person name="Spatafora J."/>
            <person name="Crous P."/>
            <person name="Grigoriev I."/>
        </authorList>
    </citation>
    <scope>NUCLEOTIDE SEQUENCE</scope>
    <source>
        <strain evidence="3">CBS 133067</strain>
    </source>
</reference>
<feature type="domain" description="BRCT" evidence="2">
    <location>
        <begin position="347"/>
        <end position="419"/>
    </location>
</feature>
<dbReference type="InterPro" id="IPR036420">
    <property type="entry name" value="BRCT_dom_sf"/>
</dbReference>
<evidence type="ECO:0000313" key="4">
    <source>
        <dbReference type="Proteomes" id="UP000799772"/>
    </source>
</evidence>
<dbReference type="SMART" id="SM00292">
    <property type="entry name" value="BRCT"/>
    <property type="match status" value="6"/>
</dbReference>
<dbReference type="InterPro" id="IPR001357">
    <property type="entry name" value="BRCT_dom"/>
</dbReference>
<dbReference type="FunFam" id="3.40.50.10190:FF:000048">
    <property type="entry name" value="DNA repair protein Rtt107"/>
    <property type="match status" value="1"/>
</dbReference>
<dbReference type="SUPFAM" id="SSF52113">
    <property type="entry name" value="BRCT domain"/>
    <property type="match status" value="5"/>
</dbReference>